<evidence type="ECO:0000313" key="5">
    <source>
        <dbReference type="Proteomes" id="UP000242502"/>
    </source>
</evidence>
<evidence type="ECO:0000256" key="2">
    <source>
        <dbReference type="ARBA" id="ARBA00022801"/>
    </source>
</evidence>
<proteinExistence type="inferred from homology"/>
<evidence type="ECO:0000256" key="3">
    <source>
        <dbReference type="HAMAP-Rule" id="MF_01440"/>
    </source>
</evidence>
<comment type="function">
    <text evidence="3">Probably deamidates glutamine residues to glutamate on methyl-accepting chemotaxis receptors (MCPs), playing an important role in chemotaxis.</text>
</comment>
<dbReference type="CDD" id="cd16352">
    <property type="entry name" value="CheD"/>
    <property type="match status" value="1"/>
</dbReference>
<dbReference type="InterPro" id="IPR038592">
    <property type="entry name" value="CheD-like_sf"/>
</dbReference>
<accession>A0A1D2QQU2</accession>
<dbReference type="SUPFAM" id="SSF64438">
    <property type="entry name" value="CNF1/YfiH-like putative cysteine hydrolases"/>
    <property type="match status" value="1"/>
</dbReference>
<dbReference type="GO" id="GO:0050568">
    <property type="term" value="F:protein-glutamine glutaminase activity"/>
    <property type="evidence" value="ECO:0007669"/>
    <property type="project" value="UniProtKB-UniRule"/>
</dbReference>
<comment type="similarity">
    <text evidence="3">Belongs to the CheD family.</text>
</comment>
<dbReference type="GO" id="GO:0006935">
    <property type="term" value="P:chemotaxis"/>
    <property type="evidence" value="ECO:0007669"/>
    <property type="project" value="UniProtKB-UniRule"/>
</dbReference>
<keyword evidence="2 3" id="KW-0378">Hydrolase</keyword>
<dbReference type="STRING" id="62101.AB835_06035"/>
<dbReference type="NCBIfam" id="NF010013">
    <property type="entry name" value="PRK13487.1"/>
    <property type="match status" value="1"/>
</dbReference>
<dbReference type="HAMAP" id="MF_01440">
    <property type="entry name" value="CheD"/>
    <property type="match status" value="1"/>
</dbReference>
<dbReference type="PANTHER" id="PTHR35147">
    <property type="entry name" value="CHEMORECEPTOR GLUTAMINE DEAMIDASE CHED-RELATED"/>
    <property type="match status" value="1"/>
</dbReference>
<reference evidence="4 5" key="1">
    <citation type="journal article" date="2016" name="Appl. Environ. Microbiol.">
        <title>Lack of Overt Genome Reduction in the Bryostatin-Producing Bryozoan Symbiont "Candidatus Endobugula sertula".</title>
        <authorList>
            <person name="Miller I.J."/>
            <person name="Vanee N."/>
            <person name="Fong S.S."/>
            <person name="Lim-Fong G.E."/>
            <person name="Kwan J.C."/>
        </authorList>
    </citation>
    <scope>NUCLEOTIDE SEQUENCE [LARGE SCALE GENOMIC DNA]</scope>
    <source>
        <strain evidence="4">AB1-4</strain>
    </source>
</reference>
<dbReference type="InterPro" id="IPR005659">
    <property type="entry name" value="Chemorcpt_Glu_NH3ase_CheD"/>
</dbReference>
<dbReference type="Proteomes" id="UP000242502">
    <property type="component" value="Unassembled WGS sequence"/>
</dbReference>
<dbReference type="AlphaFoldDB" id="A0A1D2QQU2"/>
<dbReference type="PANTHER" id="PTHR35147:SF2">
    <property type="entry name" value="CHEMORECEPTOR GLUTAMINE DEAMIDASE CHED-RELATED"/>
    <property type="match status" value="1"/>
</dbReference>
<dbReference type="EMBL" id="MDLC01000016">
    <property type="protein sequence ID" value="ODS23969.1"/>
    <property type="molecule type" value="Genomic_DNA"/>
</dbReference>
<comment type="caution">
    <text evidence="4">The sequence shown here is derived from an EMBL/GenBank/DDBJ whole genome shotgun (WGS) entry which is preliminary data.</text>
</comment>
<gene>
    <name evidence="3" type="primary">cheD</name>
    <name evidence="4" type="ORF">AB835_06035</name>
</gene>
<dbReference type="InterPro" id="IPR011324">
    <property type="entry name" value="Cytotoxic_necrot_fac-like_cat"/>
</dbReference>
<organism evidence="4 5">
    <name type="scientific">Candidatus Endobugula sertula</name>
    <name type="common">Bugula neritina bacterial symbiont</name>
    <dbReference type="NCBI Taxonomy" id="62101"/>
    <lineage>
        <taxon>Bacteria</taxon>
        <taxon>Pseudomonadati</taxon>
        <taxon>Pseudomonadota</taxon>
        <taxon>Gammaproteobacteria</taxon>
        <taxon>Cellvibrionales</taxon>
        <taxon>Cellvibrionaceae</taxon>
        <taxon>Candidatus Endobugula</taxon>
    </lineage>
</organism>
<dbReference type="Pfam" id="PF03975">
    <property type="entry name" value="CheD"/>
    <property type="match status" value="1"/>
</dbReference>
<keyword evidence="1 3" id="KW-0145">Chemotaxis</keyword>
<comment type="catalytic activity">
    <reaction evidence="3">
        <text>L-glutaminyl-[protein] + H2O = L-glutamyl-[protein] + NH4(+)</text>
        <dbReference type="Rhea" id="RHEA:16441"/>
        <dbReference type="Rhea" id="RHEA-COMP:10207"/>
        <dbReference type="Rhea" id="RHEA-COMP:10208"/>
        <dbReference type="ChEBI" id="CHEBI:15377"/>
        <dbReference type="ChEBI" id="CHEBI:28938"/>
        <dbReference type="ChEBI" id="CHEBI:29973"/>
        <dbReference type="ChEBI" id="CHEBI:30011"/>
        <dbReference type="EC" id="3.5.1.44"/>
    </reaction>
</comment>
<dbReference type="Gene3D" id="3.30.1330.200">
    <property type="match status" value="1"/>
</dbReference>
<protein>
    <recommendedName>
        <fullName evidence="3">Probable chemoreceptor glutamine deamidase CheD</fullName>
        <ecNumber evidence="3">3.5.1.44</ecNumber>
    </recommendedName>
</protein>
<dbReference type="EC" id="3.5.1.44" evidence="3"/>
<evidence type="ECO:0000256" key="1">
    <source>
        <dbReference type="ARBA" id="ARBA00022500"/>
    </source>
</evidence>
<sequence>MKHGLKKTEVPQCLPGFESINRFWNKKRECFVAKILPGELYVSRLDEMIATTLGSCVSACIWDQRYSIGGMNHFMLPLTDIAAPEVSWGNIQSDATRYGNYAMEYMINEVLKNGGHQSNLQAKVFGGAKIFNRQNDVGAKNAEFVLEYLHCENIPVISQDLGDTYARRIMFDPKNGKAFMKKIRDIHNSNIVDREINYQHSIEKSSVEGDIELF</sequence>
<name>A0A1D2QQU2_9GAMM</name>
<evidence type="ECO:0000313" key="4">
    <source>
        <dbReference type="EMBL" id="ODS23969.1"/>
    </source>
</evidence>